<dbReference type="Proteomes" id="UP000199542">
    <property type="component" value="Unassembled WGS sequence"/>
</dbReference>
<gene>
    <name evidence="1" type="ORF">SAMN02927900_06286</name>
</gene>
<name>A0A1G4U906_9HYPH</name>
<proteinExistence type="predicted"/>
<dbReference type="AlphaFoldDB" id="A0A1G4U906"/>
<reference evidence="1 2" key="1">
    <citation type="submission" date="2016-10" db="EMBL/GenBank/DDBJ databases">
        <authorList>
            <person name="de Groot N.N."/>
        </authorList>
    </citation>
    <scope>NUCLEOTIDE SEQUENCE [LARGE SCALE GENOMIC DNA]</scope>
    <source>
        <strain evidence="1 2">CGMCC 1.3401</strain>
    </source>
</reference>
<protein>
    <submittedName>
        <fullName evidence="1">Uncharacterized protein</fullName>
    </submittedName>
</protein>
<dbReference type="EMBL" id="FMTM01000019">
    <property type="protein sequence ID" value="SCW89435.1"/>
    <property type="molecule type" value="Genomic_DNA"/>
</dbReference>
<accession>A0A1G4U906</accession>
<evidence type="ECO:0000313" key="1">
    <source>
        <dbReference type="EMBL" id="SCW89435.1"/>
    </source>
</evidence>
<organism evidence="1 2">
    <name type="scientific">Rhizobium mongolense subsp. loessense</name>
    <dbReference type="NCBI Taxonomy" id="158890"/>
    <lineage>
        <taxon>Bacteria</taxon>
        <taxon>Pseudomonadati</taxon>
        <taxon>Pseudomonadota</taxon>
        <taxon>Alphaproteobacteria</taxon>
        <taxon>Hyphomicrobiales</taxon>
        <taxon>Rhizobiaceae</taxon>
        <taxon>Rhizobium/Agrobacterium group</taxon>
        <taxon>Rhizobium</taxon>
    </lineage>
</organism>
<sequence length="142" mass="15897">MGGMAGLGEARSTFKFHDLDHRAGLRIDEHALFVDDHIAVIGLIRDREELRCTFATCDELLLPVQSRRPRLSSFTWKFDPGRLFQRFQSLNVRPGAVGSTLTLLLKYLDEVTSMEIVVLCPEKVRHLAFEEAGGTSAEGARP</sequence>
<evidence type="ECO:0000313" key="2">
    <source>
        <dbReference type="Proteomes" id="UP000199542"/>
    </source>
</evidence>